<dbReference type="CDD" id="cd06261">
    <property type="entry name" value="TM_PBP2"/>
    <property type="match status" value="1"/>
</dbReference>
<evidence type="ECO:0000313" key="9">
    <source>
        <dbReference type="EMBL" id="SDT47763.1"/>
    </source>
</evidence>
<dbReference type="AlphaFoldDB" id="A0A1H2APA9"/>
<dbReference type="Gene3D" id="1.10.3720.10">
    <property type="entry name" value="MetI-like"/>
    <property type="match status" value="1"/>
</dbReference>
<keyword evidence="4 7" id="KW-0812">Transmembrane</keyword>
<evidence type="ECO:0000259" key="8">
    <source>
        <dbReference type="PROSITE" id="PS50928"/>
    </source>
</evidence>
<feature type="transmembrane region" description="Helical" evidence="7">
    <location>
        <begin position="277"/>
        <end position="295"/>
    </location>
</feature>
<evidence type="ECO:0000256" key="4">
    <source>
        <dbReference type="ARBA" id="ARBA00022692"/>
    </source>
</evidence>
<dbReference type="PANTHER" id="PTHR43744:SF12">
    <property type="entry name" value="ABC TRANSPORTER PERMEASE PROTEIN MG189-RELATED"/>
    <property type="match status" value="1"/>
</dbReference>
<dbReference type="Pfam" id="PF00528">
    <property type="entry name" value="BPD_transp_1"/>
    <property type="match status" value="1"/>
</dbReference>
<dbReference type="SUPFAM" id="SSF161098">
    <property type="entry name" value="MetI-like"/>
    <property type="match status" value="1"/>
</dbReference>
<dbReference type="OrthoDB" id="61122at2"/>
<proteinExistence type="inferred from homology"/>
<comment type="similarity">
    <text evidence="7">Belongs to the binding-protein-dependent transport system permease family.</text>
</comment>
<evidence type="ECO:0000256" key="1">
    <source>
        <dbReference type="ARBA" id="ARBA00004651"/>
    </source>
</evidence>
<dbReference type="InterPro" id="IPR035906">
    <property type="entry name" value="MetI-like_sf"/>
</dbReference>
<reference evidence="9 10" key="1">
    <citation type="submission" date="2016-10" db="EMBL/GenBank/DDBJ databases">
        <authorList>
            <person name="de Groot N.N."/>
        </authorList>
    </citation>
    <scope>NUCLEOTIDE SEQUENCE [LARGE SCALE GENOMIC DNA]</scope>
    <source>
        <strain evidence="9 10">DSM 21800</strain>
    </source>
</reference>
<dbReference type="Proteomes" id="UP000199103">
    <property type="component" value="Chromosome I"/>
</dbReference>
<feature type="transmembrane region" description="Helical" evidence="7">
    <location>
        <begin position="174"/>
        <end position="195"/>
    </location>
</feature>
<feature type="transmembrane region" description="Helical" evidence="7">
    <location>
        <begin position="216"/>
        <end position="241"/>
    </location>
</feature>
<evidence type="ECO:0000256" key="5">
    <source>
        <dbReference type="ARBA" id="ARBA00022989"/>
    </source>
</evidence>
<dbReference type="GO" id="GO:0005886">
    <property type="term" value="C:plasma membrane"/>
    <property type="evidence" value="ECO:0007669"/>
    <property type="project" value="UniProtKB-SubCell"/>
</dbReference>
<comment type="subcellular location">
    <subcellularLocation>
        <location evidence="1 7">Cell membrane</location>
        <topology evidence="1 7">Multi-pass membrane protein</topology>
    </subcellularLocation>
</comment>
<keyword evidence="6 7" id="KW-0472">Membrane</keyword>
<dbReference type="PROSITE" id="PS50928">
    <property type="entry name" value="ABC_TM1"/>
    <property type="match status" value="1"/>
</dbReference>
<feature type="transmembrane region" description="Helical" evidence="7">
    <location>
        <begin position="41"/>
        <end position="65"/>
    </location>
</feature>
<accession>A0A1H2APA9</accession>
<dbReference type="STRING" id="630515.SAMN04489812_6113"/>
<sequence length="310" mass="33585">MTENAIPEVVTGRRRPNNGVSAAAPPARITQAGKKSSAGKIFTVVSWIVLIVFAVLWLLPSLWAIKTSLTSNATSAIGAGPILKDWNLTFGSYFTLLSGGDLWNWYLASFITSILTVVFAVLFAAMAAYALSRMRFRGRNLVMLLMIGGILVPGQVLIVPIFQELNVVGLLNTYWAVILPQIPTVIAVFVFKQFFDGIPRDFEESARIDGAGFWRSFVSIILPLSRPVIAAMSIVTFVGTWNNLILPLFVLSNPKLMTIPVGLATVQGSYGQRLSDIQASSILGALPLVILFLIFQRQIVEGVAGSGLKG</sequence>
<dbReference type="InterPro" id="IPR000515">
    <property type="entry name" value="MetI-like"/>
</dbReference>
<keyword evidence="5 7" id="KW-1133">Transmembrane helix</keyword>
<dbReference type="PANTHER" id="PTHR43744">
    <property type="entry name" value="ABC TRANSPORTER PERMEASE PROTEIN MG189-RELATED-RELATED"/>
    <property type="match status" value="1"/>
</dbReference>
<dbReference type="RefSeq" id="WP_091531373.1">
    <property type="nucleotide sequence ID" value="NZ_LT629772.1"/>
</dbReference>
<name>A0A1H2APA9_9ACTN</name>
<feature type="transmembrane region" description="Helical" evidence="7">
    <location>
        <begin position="105"/>
        <end position="129"/>
    </location>
</feature>
<dbReference type="GO" id="GO:0055085">
    <property type="term" value="P:transmembrane transport"/>
    <property type="evidence" value="ECO:0007669"/>
    <property type="project" value="InterPro"/>
</dbReference>
<feature type="transmembrane region" description="Helical" evidence="7">
    <location>
        <begin position="141"/>
        <end position="162"/>
    </location>
</feature>
<organism evidence="9 10">
    <name type="scientific">Microlunatus soli</name>
    <dbReference type="NCBI Taxonomy" id="630515"/>
    <lineage>
        <taxon>Bacteria</taxon>
        <taxon>Bacillati</taxon>
        <taxon>Actinomycetota</taxon>
        <taxon>Actinomycetes</taxon>
        <taxon>Propionibacteriales</taxon>
        <taxon>Propionibacteriaceae</taxon>
        <taxon>Microlunatus</taxon>
    </lineage>
</organism>
<keyword evidence="10" id="KW-1185">Reference proteome</keyword>
<keyword evidence="2 7" id="KW-0813">Transport</keyword>
<evidence type="ECO:0000256" key="2">
    <source>
        <dbReference type="ARBA" id="ARBA00022448"/>
    </source>
</evidence>
<keyword evidence="3" id="KW-1003">Cell membrane</keyword>
<evidence type="ECO:0000256" key="3">
    <source>
        <dbReference type="ARBA" id="ARBA00022475"/>
    </source>
</evidence>
<evidence type="ECO:0000256" key="7">
    <source>
        <dbReference type="RuleBase" id="RU363032"/>
    </source>
</evidence>
<gene>
    <name evidence="9" type="ORF">SAMN04489812_6113</name>
</gene>
<feature type="domain" description="ABC transmembrane type-1" evidence="8">
    <location>
        <begin position="106"/>
        <end position="295"/>
    </location>
</feature>
<protein>
    <submittedName>
        <fullName evidence="9">Carbohydrate ABC transporter membrane protein 2, CUT1 family</fullName>
    </submittedName>
</protein>
<evidence type="ECO:0000256" key="6">
    <source>
        <dbReference type="ARBA" id="ARBA00023136"/>
    </source>
</evidence>
<evidence type="ECO:0000313" key="10">
    <source>
        <dbReference type="Proteomes" id="UP000199103"/>
    </source>
</evidence>
<dbReference type="EMBL" id="LT629772">
    <property type="protein sequence ID" value="SDT47763.1"/>
    <property type="molecule type" value="Genomic_DNA"/>
</dbReference>